<keyword evidence="2" id="KW-1185">Reference proteome</keyword>
<gene>
    <name evidence="1" type="ORF">SAMN05660909_00597</name>
</gene>
<accession>A0A1H3XZA3</accession>
<dbReference type="AlphaFoldDB" id="A0A1H3XZA3"/>
<evidence type="ECO:0000313" key="2">
    <source>
        <dbReference type="Proteomes" id="UP000199656"/>
    </source>
</evidence>
<dbReference type="RefSeq" id="WP_139169891.1">
    <property type="nucleotide sequence ID" value="NZ_BKAT01000010.1"/>
</dbReference>
<protein>
    <submittedName>
        <fullName evidence="1">Uncharacterized protein</fullName>
    </submittedName>
</protein>
<proteinExistence type="predicted"/>
<dbReference type="Proteomes" id="UP000199656">
    <property type="component" value="Unassembled WGS sequence"/>
</dbReference>
<dbReference type="EMBL" id="FNRL01000002">
    <property type="protein sequence ID" value="SEA04696.1"/>
    <property type="molecule type" value="Genomic_DNA"/>
</dbReference>
<reference evidence="2" key="1">
    <citation type="submission" date="2016-10" db="EMBL/GenBank/DDBJ databases">
        <authorList>
            <person name="Varghese N."/>
            <person name="Submissions S."/>
        </authorList>
    </citation>
    <scope>NUCLEOTIDE SEQUENCE [LARGE SCALE GENOMIC DNA]</scope>
    <source>
        <strain evidence="2">DSM 23920</strain>
    </source>
</reference>
<dbReference type="OrthoDB" id="673359at2"/>
<evidence type="ECO:0000313" key="1">
    <source>
        <dbReference type="EMBL" id="SEA04696.1"/>
    </source>
</evidence>
<organism evidence="1 2">
    <name type="scientific">Chitinophaga terrae</name>
    <name type="common">ex Kim and Jung 2007</name>
    <dbReference type="NCBI Taxonomy" id="408074"/>
    <lineage>
        <taxon>Bacteria</taxon>
        <taxon>Pseudomonadati</taxon>
        <taxon>Bacteroidota</taxon>
        <taxon>Chitinophagia</taxon>
        <taxon>Chitinophagales</taxon>
        <taxon>Chitinophagaceae</taxon>
        <taxon>Chitinophaga</taxon>
    </lineage>
</organism>
<name>A0A1H3XZA3_9BACT</name>
<sequence>MELQPGACYKIQAQHIPALRQFGNFEFVVIIVHANDTSDSIVLEFNRIIGASSIEQEIAVKTLVESHADGIEIQDSTGATLNMRPFERESEFKQWIDAGIAVPCFCYS</sequence>